<dbReference type="Pfam" id="PF00583">
    <property type="entry name" value="Acetyltransf_1"/>
    <property type="match status" value="1"/>
</dbReference>
<name>A0A1E3H2W8_9HYPH</name>
<reference evidence="4 5" key="1">
    <citation type="submission" date="2016-07" db="EMBL/GenBank/DDBJ databases">
        <title>Draft Genome Sequence of Methylobrevis pamukkalensis PK2.</title>
        <authorList>
            <person name="Vasilenko O.V."/>
            <person name="Doronina N.V."/>
            <person name="Shmareva M.N."/>
            <person name="Tarlachkov S.V."/>
            <person name="Mustakhimov I."/>
            <person name="Trotsenko Y.A."/>
        </authorList>
    </citation>
    <scope>NUCLEOTIDE SEQUENCE [LARGE SCALE GENOMIC DNA]</scope>
    <source>
        <strain evidence="4 5">PK2</strain>
    </source>
</reference>
<dbReference type="PROSITE" id="PS51186">
    <property type="entry name" value="GNAT"/>
    <property type="match status" value="1"/>
</dbReference>
<sequence length="191" mass="20265">MCAMTEDAMDPIVVTELRGAEARERLADLAAVLADAVAGGASVNFMAGLDAERAAAFWQGQFPRIDDGSRRLFVALVGGRVVGTVVLSLAPQPNAPHRADIGKMLVHSSMRRRGLGRRLLATAEEAALAAGRTLLMLDTETGSAGEALYRGAGWTAFGVVPGHSFRPHGVLAPTTFFYKWLDSPPTEHPCP</sequence>
<dbReference type="AlphaFoldDB" id="A0A1E3H2W8"/>
<dbReference type="InterPro" id="IPR016181">
    <property type="entry name" value="Acyl_CoA_acyltransferase"/>
</dbReference>
<feature type="domain" description="N-acetyltransferase" evidence="3">
    <location>
        <begin position="15"/>
        <end position="182"/>
    </location>
</feature>
<dbReference type="PANTHER" id="PTHR43877">
    <property type="entry name" value="AMINOALKYLPHOSPHONATE N-ACETYLTRANSFERASE-RELATED-RELATED"/>
    <property type="match status" value="1"/>
</dbReference>
<evidence type="ECO:0000259" key="3">
    <source>
        <dbReference type="PROSITE" id="PS51186"/>
    </source>
</evidence>
<dbReference type="InterPro" id="IPR050832">
    <property type="entry name" value="Bact_Acetyltransf"/>
</dbReference>
<dbReference type="SUPFAM" id="SSF55729">
    <property type="entry name" value="Acyl-CoA N-acyltransferases (Nat)"/>
    <property type="match status" value="1"/>
</dbReference>
<comment type="caution">
    <text evidence="4">The sequence shown here is derived from an EMBL/GenBank/DDBJ whole genome shotgun (WGS) entry which is preliminary data.</text>
</comment>
<evidence type="ECO:0000313" key="5">
    <source>
        <dbReference type="Proteomes" id="UP000094622"/>
    </source>
</evidence>
<dbReference type="EMBL" id="MCRJ01000048">
    <property type="protein sequence ID" value="ODN70495.1"/>
    <property type="molecule type" value="Genomic_DNA"/>
</dbReference>
<dbReference type="EC" id="2.3.1.-" evidence="4"/>
<proteinExistence type="predicted"/>
<protein>
    <submittedName>
        <fullName evidence="4">Acetyltransferase</fullName>
        <ecNumber evidence="4">2.3.1.-</ecNumber>
    </submittedName>
</protein>
<organism evidence="4 5">
    <name type="scientific">Methylobrevis pamukkalensis</name>
    <dbReference type="NCBI Taxonomy" id="1439726"/>
    <lineage>
        <taxon>Bacteria</taxon>
        <taxon>Pseudomonadati</taxon>
        <taxon>Pseudomonadota</taxon>
        <taxon>Alphaproteobacteria</taxon>
        <taxon>Hyphomicrobiales</taxon>
        <taxon>Pleomorphomonadaceae</taxon>
        <taxon>Methylobrevis</taxon>
    </lineage>
</organism>
<accession>A0A1E3H2W8</accession>
<dbReference type="GO" id="GO:0016747">
    <property type="term" value="F:acyltransferase activity, transferring groups other than amino-acyl groups"/>
    <property type="evidence" value="ECO:0007669"/>
    <property type="project" value="InterPro"/>
</dbReference>
<evidence type="ECO:0000256" key="1">
    <source>
        <dbReference type="ARBA" id="ARBA00022679"/>
    </source>
</evidence>
<dbReference type="Proteomes" id="UP000094622">
    <property type="component" value="Unassembled WGS sequence"/>
</dbReference>
<dbReference type="InterPro" id="IPR000182">
    <property type="entry name" value="GNAT_dom"/>
</dbReference>
<keyword evidence="2 4" id="KW-0012">Acyltransferase</keyword>
<keyword evidence="1 4" id="KW-0808">Transferase</keyword>
<gene>
    <name evidence="4" type="primary">ttr</name>
    <name evidence="4" type="ORF">A6302_02171</name>
</gene>
<evidence type="ECO:0000256" key="2">
    <source>
        <dbReference type="ARBA" id="ARBA00023315"/>
    </source>
</evidence>
<evidence type="ECO:0000313" key="4">
    <source>
        <dbReference type="EMBL" id="ODN70495.1"/>
    </source>
</evidence>
<keyword evidence="5" id="KW-1185">Reference proteome</keyword>
<dbReference type="Gene3D" id="3.40.630.30">
    <property type="match status" value="1"/>
</dbReference>